<evidence type="ECO:0000313" key="1">
    <source>
        <dbReference type="EMBL" id="MCI50142.1"/>
    </source>
</evidence>
<proteinExistence type="predicted"/>
<sequence length="95" mass="10753">AASLPLHPKPFLHDVATLSGGAIEAWHRVTTISPATDHVFSDGFEWFWVLGALFRWVLFRLFCYGEVSRIWFRGGSHVQQGCFGCAGDAVFRRVW</sequence>
<protein>
    <submittedName>
        <fullName evidence="1">Uncharacterized protein</fullName>
    </submittedName>
</protein>
<name>A0A392SNZ9_9FABA</name>
<organism evidence="1 2">
    <name type="scientific">Trifolium medium</name>
    <dbReference type="NCBI Taxonomy" id="97028"/>
    <lineage>
        <taxon>Eukaryota</taxon>
        <taxon>Viridiplantae</taxon>
        <taxon>Streptophyta</taxon>
        <taxon>Embryophyta</taxon>
        <taxon>Tracheophyta</taxon>
        <taxon>Spermatophyta</taxon>
        <taxon>Magnoliopsida</taxon>
        <taxon>eudicotyledons</taxon>
        <taxon>Gunneridae</taxon>
        <taxon>Pentapetalae</taxon>
        <taxon>rosids</taxon>
        <taxon>fabids</taxon>
        <taxon>Fabales</taxon>
        <taxon>Fabaceae</taxon>
        <taxon>Papilionoideae</taxon>
        <taxon>50 kb inversion clade</taxon>
        <taxon>NPAAA clade</taxon>
        <taxon>Hologalegina</taxon>
        <taxon>IRL clade</taxon>
        <taxon>Trifolieae</taxon>
        <taxon>Trifolium</taxon>
    </lineage>
</organism>
<dbReference type="Proteomes" id="UP000265520">
    <property type="component" value="Unassembled WGS sequence"/>
</dbReference>
<reference evidence="1 2" key="1">
    <citation type="journal article" date="2018" name="Front. Plant Sci.">
        <title>Red Clover (Trifolium pratense) and Zigzag Clover (T. medium) - A Picture of Genomic Similarities and Differences.</title>
        <authorList>
            <person name="Dluhosova J."/>
            <person name="Istvanek J."/>
            <person name="Nedelnik J."/>
            <person name="Repkova J."/>
        </authorList>
    </citation>
    <scope>NUCLEOTIDE SEQUENCE [LARGE SCALE GENOMIC DNA]</scope>
    <source>
        <strain evidence="2">cv. 10/8</strain>
        <tissue evidence="1">Leaf</tissue>
    </source>
</reference>
<dbReference type="EMBL" id="LXQA010411938">
    <property type="protein sequence ID" value="MCI50142.1"/>
    <property type="molecule type" value="Genomic_DNA"/>
</dbReference>
<feature type="non-terminal residue" evidence="1">
    <location>
        <position position="1"/>
    </location>
</feature>
<accession>A0A392SNZ9</accession>
<dbReference type="AlphaFoldDB" id="A0A392SNZ9"/>
<evidence type="ECO:0000313" key="2">
    <source>
        <dbReference type="Proteomes" id="UP000265520"/>
    </source>
</evidence>
<keyword evidence="2" id="KW-1185">Reference proteome</keyword>
<comment type="caution">
    <text evidence="1">The sequence shown here is derived from an EMBL/GenBank/DDBJ whole genome shotgun (WGS) entry which is preliminary data.</text>
</comment>